<dbReference type="Pfam" id="PF00046">
    <property type="entry name" value="Homeodomain"/>
    <property type="match status" value="1"/>
</dbReference>
<evidence type="ECO:0000256" key="5">
    <source>
        <dbReference type="RuleBase" id="RU000682"/>
    </source>
</evidence>
<feature type="compositionally biased region" description="Polar residues" evidence="6">
    <location>
        <begin position="16"/>
        <end position="25"/>
    </location>
</feature>
<dbReference type="STRING" id="237631.A0A0D1D013"/>
<dbReference type="SUPFAM" id="SSF46689">
    <property type="entry name" value="Homeodomain-like"/>
    <property type="match status" value="1"/>
</dbReference>
<feature type="domain" description="Homeobox" evidence="7">
    <location>
        <begin position="256"/>
        <end position="316"/>
    </location>
</feature>
<evidence type="ECO:0000313" key="9">
    <source>
        <dbReference type="Proteomes" id="UP000000561"/>
    </source>
</evidence>
<evidence type="ECO:0000256" key="6">
    <source>
        <dbReference type="SAM" id="MobiDB-lite"/>
    </source>
</evidence>
<dbReference type="InterPro" id="IPR009057">
    <property type="entry name" value="Homeodomain-like_sf"/>
</dbReference>
<feature type="region of interest" description="Disordered" evidence="6">
    <location>
        <begin position="987"/>
        <end position="1052"/>
    </location>
</feature>
<dbReference type="SMART" id="SM00389">
    <property type="entry name" value="HOX"/>
    <property type="match status" value="1"/>
</dbReference>
<dbReference type="GO" id="GO:0000981">
    <property type="term" value="F:DNA-binding transcription factor activity, RNA polymerase II-specific"/>
    <property type="evidence" value="ECO:0007669"/>
    <property type="project" value="InterPro"/>
</dbReference>
<feature type="region of interest" description="Disordered" evidence="6">
    <location>
        <begin position="1117"/>
        <end position="1157"/>
    </location>
</feature>
<dbReference type="PANTHER" id="PTHR24324">
    <property type="entry name" value="HOMEOBOX PROTEIN HHEX"/>
    <property type="match status" value="1"/>
</dbReference>
<evidence type="ECO:0000313" key="8">
    <source>
        <dbReference type="EMBL" id="KIS71853.1"/>
    </source>
</evidence>
<dbReference type="InterPro" id="IPR001356">
    <property type="entry name" value="HD"/>
</dbReference>
<dbReference type="AlphaFoldDB" id="A0A0D1D013"/>
<feature type="region of interest" description="Disordered" evidence="6">
    <location>
        <begin position="310"/>
        <end position="377"/>
    </location>
</feature>
<dbReference type="KEGG" id="uma:UMAG_10087"/>
<evidence type="ECO:0000256" key="2">
    <source>
        <dbReference type="ARBA" id="ARBA00023155"/>
    </source>
</evidence>
<keyword evidence="3 4" id="KW-0539">Nucleus</keyword>
<dbReference type="InParanoid" id="A0A0D1D013"/>
<dbReference type="PROSITE" id="PS50071">
    <property type="entry name" value="HOMEOBOX_2"/>
    <property type="match status" value="1"/>
</dbReference>
<feature type="region of interest" description="Disordered" evidence="6">
    <location>
        <begin position="554"/>
        <end position="576"/>
    </location>
</feature>
<sequence>MDAAIAMDSGERRLPASSQAASVSITHHHPSEHHRGSCLSGGRDVHVISPPQHHVHRTSSPAAASVDSFSSYINKDAPLFQNRSSSPRAEDQLRDNSTPASHASSPRPQPRHLVTTPIVSRDAFRQQPWSRHDIPRTTDNVMSIEHLHNENTSQLPCHHSDLAANNHADAPDQRAASMDDSIGISAHTFHAQHAPTSPSPAIDVNRLSVSNLAQKNEQDNAEVSSRFDASFIRAPASVLADDSFESLGSVMGEDSKNEIRRRRRTRPDEANLLAQVYAKNPFPDHETRLFLANRVGMSVRAVSVWFQNRRQAEKKRSGRYGGSGIAPTASDAGAPAAGQATSGTKDLSVQPPASVPAQRKPLGNASANGAGAAKHVDPQAISDLSSENKENIPPWLDARDTEGAQQRRLVKIKPEVPLASLSTEQIVAPRPPALDLRQAVGPQGVGIALNRVEVDRATPVQSVKVSARHEISSKPSLSRHRSVPRLSLDDVLSGRSNSLRRSATEHATPFDTASSEPAQEQLDTILPAPKLLSRASSSTSLSLLTTSSGRASIGSLETRKEASPAARPGDARLSLTSSLPPKLTAALQRQGIIGIQSETHGHSVKGQGLLQMMPSSSASSSEADALYGNDQRRDSEEDEERTLKLIAQRRAAKAQAAALIQAQEARERAASAKAVERAGVVGLVPMNPGCADARQAIAQQAGLLDSASAIASTPKMGSSTVVGLAPARQLSLDWAAGRDRAATSALPKSIGGTPLSRSASARQLTQPRPQESTPITQQREANLPDSAPTHVEKRQPNAAKSGRRSLSANDLTRRLQQAKRKGDATQPSVGAGRKRTAAAAAAAAFEAGDENVDPTTAVNAAATGVARTASAQPARPVKRRRAQLEDIALASNLAEPAVSSKVIAPYGHAMGAPASPLLSSRPFLPHASFPSASRGMPTMVVPSTPQNSSLYSGTGLSLSTRSERFRAIGASPAGSFGRSISANYVSHRQPAHHQLPRSSAARDHTGSTRSWDSAGRGHVRTYSNNEEGWTPRASNSASLPQPLPASTPSRVLGDRTNFSSTPVFHQHHRLPLHANSSGDSPFVHDDSGFFEGMSDEDDAPPQDVKKLGIMPTACVSPRKASLRSMRGSAPESGDDRQAAELLLGLGKVDSRDSSLSQ</sequence>
<dbReference type="GeneID" id="23566159"/>
<organism evidence="8 9">
    <name type="scientific">Mycosarcoma maydis</name>
    <name type="common">Corn smut fungus</name>
    <name type="synonym">Ustilago maydis</name>
    <dbReference type="NCBI Taxonomy" id="5270"/>
    <lineage>
        <taxon>Eukaryota</taxon>
        <taxon>Fungi</taxon>
        <taxon>Dikarya</taxon>
        <taxon>Basidiomycota</taxon>
        <taxon>Ustilaginomycotina</taxon>
        <taxon>Ustilaginomycetes</taxon>
        <taxon>Ustilaginales</taxon>
        <taxon>Ustilaginaceae</taxon>
        <taxon>Mycosarcoma</taxon>
    </lineage>
</organism>
<feature type="region of interest" description="Disordered" evidence="6">
    <location>
        <begin position="497"/>
        <end position="519"/>
    </location>
</feature>
<feature type="region of interest" description="Disordered" evidence="6">
    <location>
        <begin position="384"/>
        <end position="403"/>
    </location>
</feature>
<accession>A0A0D1D013</accession>
<dbReference type="eggNOG" id="KOG0490">
    <property type="taxonomic scope" value="Eukaryota"/>
</dbReference>
<feature type="compositionally biased region" description="Polar residues" evidence="6">
    <location>
        <begin position="1021"/>
        <end position="1049"/>
    </location>
</feature>
<feature type="compositionally biased region" description="Basic and acidic residues" evidence="6">
    <location>
        <begin position="1148"/>
        <end position="1157"/>
    </location>
</feature>
<dbReference type="CDD" id="cd00086">
    <property type="entry name" value="homeodomain"/>
    <property type="match status" value="1"/>
</dbReference>
<dbReference type="GO" id="GO:0005634">
    <property type="term" value="C:nucleus"/>
    <property type="evidence" value="ECO:0007669"/>
    <property type="project" value="UniProtKB-SubCell"/>
</dbReference>
<feature type="compositionally biased region" description="Polar residues" evidence="6">
    <location>
        <begin position="95"/>
        <end position="106"/>
    </location>
</feature>
<dbReference type="VEuPathDB" id="FungiDB:UMAG_10087"/>
<gene>
    <name evidence="8" type="ORF">UMAG_10087</name>
</gene>
<dbReference type="PANTHER" id="PTHR24324:SF9">
    <property type="entry name" value="HOMEOBOX DOMAIN-CONTAINING PROTEIN"/>
    <property type="match status" value="1"/>
</dbReference>
<keyword evidence="1 4" id="KW-0238">DNA-binding</keyword>
<feature type="compositionally biased region" description="Polar residues" evidence="6">
    <location>
        <begin position="755"/>
        <end position="780"/>
    </location>
</feature>
<feature type="region of interest" description="Disordered" evidence="6">
    <location>
        <begin position="612"/>
        <end position="640"/>
    </location>
</feature>
<evidence type="ECO:0000259" key="7">
    <source>
        <dbReference type="PROSITE" id="PS50071"/>
    </source>
</evidence>
<proteinExistence type="predicted"/>
<dbReference type="FunFam" id="1.10.10.60:FF:000534">
    <property type="entry name" value="Chromosome 1, whole genome shotgun sequence"/>
    <property type="match status" value="1"/>
</dbReference>
<feature type="region of interest" description="Disordered" evidence="6">
    <location>
        <begin position="1"/>
        <end position="62"/>
    </location>
</feature>
<dbReference type="GO" id="GO:0030154">
    <property type="term" value="P:cell differentiation"/>
    <property type="evidence" value="ECO:0000318"/>
    <property type="project" value="GO_Central"/>
</dbReference>
<evidence type="ECO:0000256" key="1">
    <source>
        <dbReference type="ARBA" id="ARBA00023125"/>
    </source>
</evidence>
<dbReference type="Gene3D" id="1.10.10.60">
    <property type="entry name" value="Homeodomain-like"/>
    <property type="match status" value="1"/>
</dbReference>
<dbReference type="GO" id="GO:0006357">
    <property type="term" value="P:regulation of transcription by RNA polymerase II"/>
    <property type="evidence" value="ECO:0000318"/>
    <property type="project" value="GO_Central"/>
</dbReference>
<dbReference type="OrthoDB" id="6159439at2759"/>
<evidence type="ECO:0000256" key="4">
    <source>
        <dbReference type="PROSITE-ProRule" id="PRU00108"/>
    </source>
</evidence>
<name>A0A0D1D013_MYCMD</name>
<dbReference type="Proteomes" id="UP000000561">
    <property type="component" value="Chromosome 1"/>
</dbReference>
<feature type="DNA-binding region" description="Homeobox" evidence="4">
    <location>
        <begin position="258"/>
        <end position="317"/>
    </location>
</feature>
<keyword evidence="2 4" id="KW-0371">Homeobox</keyword>
<dbReference type="RefSeq" id="XP_011386646.1">
    <property type="nucleotide sequence ID" value="XM_011388344.1"/>
</dbReference>
<protein>
    <recommendedName>
        <fullName evidence="7">Homeobox domain-containing protein</fullName>
    </recommendedName>
</protein>
<dbReference type="EMBL" id="CM003140">
    <property type="protein sequence ID" value="KIS71853.1"/>
    <property type="molecule type" value="Genomic_DNA"/>
</dbReference>
<dbReference type="InterPro" id="IPR051000">
    <property type="entry name" value="Homeobox_DNA-bind_prot"/>
</dbReference>
<reference evidence="8 9" key="1">
    <citation type="journal article" date="2006" name="Nature">
        <title>Insights from the genome of the biotrophic fungal plant pathogen Ustilago maydis.</title>
        <authorList>
            <person name="Kamper J."/>
            <person name="Kahmann R."/>
            <person name="Bolker M."/>
            <person name="Ma L.J."/>
            <person name="Brefort T."/>
            <person name="Saville B.J."/>
            <person name="Banuett F."/>
            <person name="Kronstad J.W."/>
            <person name="Gold S.E."/>
            <person name="Muller O."/>
            <person name="Perlin M.H."/>
            <person name="Wosten H.A."/>
            <person name="de Vries R."/>
            <person name="Ruiz-Herrera J."/>
            <person name="Reynaga-Pena C.G."/>
            <person name="Snetselaar K."/>
            <person name="McCann M."/>
            <person name="Perez-Martin J."/>
            <person name="Feldbrugge M."/>
            <person name="Basse C.W."/>
            <person name="Steinberg G."/>
            <person name="Ibeas J.I."/>
            <person name="Holloman W."/>
            <person name="Guzman P."/>
            <person name="Farman M."/>
            <person name="Stajich J.E."/>
            <person name="Sentandreu R."/>
            <person name="Gonzalez-Prieto J.M."/>
            <person name="Kennell J.C."/>
            <person name="Molina L."/>
            <person name="Schirawski J."/>
            <person name="Mendoza-Mendoza A."/>
            <person name="Greilinger D."/>
            <person name="Munch K."/>
            <person name="Rossel N."/>
            <person name="Scherer M."/>
            <person name="Vranes M."/>
            <person name="Ladendorf O."/>
            <person name="Vincon V."/>
            <person name="Fuchs U."/>
            <person name="Sandrock B."/>
            <person name="Meng S."/>
            <person name="Ho E.C."/>
            <person name="Cahill M.J."/>
            <person name="Boyce K.J."/>
            <person name="Klose J."/>
            <person name="Klosterman S.J."/>
            <person name="Deelstra H.J."/>
            <person name="Ortiz-Castellanos L."/>
            <person name="Li W."/>
            <person name="Sanchez-Alonso P."/>
            <person name="Schreier P.H."/>
            <person name="Hauser-Hahn I."/>
            <person name="Vaupel M."/>
            <person name="Koopmann E."/>
            <person name="Friedrich G."/>
            <person name="Voss H."/>
            <person name="Schluter T."/>
            <person name="Margolis J."/>
            <person name="Platt D."/>
            <person name="Swimmer C."/>
            <person name="Gnirke A."/>
            <person name="Chen F."/>
            <person name="Vysotskaia V."/>
            <person name="Mannhaupt G."/>
            <person name="Guldener U."/>
            <person name="Munsterkotter M."/>
            <person name="Haase D."/>
            <person name="Oesterheld M."/>
            <person name="Mewes H.W."/>
            <person name="Mauceli E.W."/>
            <person name="DeCaprio D."/>
            <person name="Wade C.M."/>
            <person name="Butler J."/>
            <person name="Young S."/>
            <person name="Jaffe D.B."/>
            <person name="Calvo S."/>
            <person name="Nusbaum C."/>
            <person name="Galagan J."/>
            <person name="Birren B.W."/>
        </authorList>
    </citation>
    <scope>NUCLEOTIDE SEQUENCE [LARGE SCALE GENOMIC DNA]</scope>
    <source>
        <strain evidence="9">DSM 14603 / FGSC 9021 / UM521</strain>
    </source>
</reference>
<feature type="region of interest" description="Disordered" evidence="6">
    <location>
        <begin position="78"/>
        <end position="113"/>
    </location>
</feature>
<dbReference type="InterPro" id="IPR017970">
    <property type="entry name" value="Homeobox_CS"/>
</dbReference>
<dbReference type="PROSITE" id="PS00027">
    <property type="entry name" value="HOMEOBOX_1"/>
    <property type="match status" value="1"/>
</dbReference>
<keyword evidence="9" id="KW-1185">Reference proteome</keyword>
<dbReference type="GO" id="GO:0000978">
    <property type="term" value="F:RNA polymerase II cis-regulatory region sequence-specific DNA binding"/>
    <property type="evidence" value="ECO:0000318"/>
    <property type="project" value="GO_Central"/>
</dbReference>
<comment type="subcellular location">
    <subcellularLocation>
        <location evidence="4 5">Nucleus</location>
    </subcellularLocation>
</comment>
<feature type="compositionally biased region" description="Low complexity" evidence="6">
    <location>
        <begin position="363"/>
        <end position="373"/>
    </location>
</feature>
<feature type="compositionally biased region" description="Low complexity" evidence="6">
    <location>
        <begin position="326"/>
        <end position="344"/>
    </location>
</feature>
<feature type="region of interest" description="Disordered" evidence="6">
    <location>
        <begin position="745"/>
        <end position="835"/>
    </location>
</feature>
<evidence type="ECO:0000256" key="3">
    <source>
        <dbReference type="ARBA" id="ARBA00023242"/>
    </source>
</evidence>